<dbReference type="GO" id="GO:0009097">
    <property type="term" value="P:isoleucine biosynthetic process"/>
    <property type="evidence" value="ECO:0007669"/>
    <property type="project" value="UniProtKB-UniRule"/>
</dbReference>
<dbReference type="CDD" id="cd04878">
    <property type="entry name" value="ACT_AHAS"/>
    <property type="match status" value="1"/>
</dbReference>
<comment type="caution">
    <text evidence="10">The sequence shown here is derived from an EMBL/GenBank/DDBJ whole genome shotgun (WGS) entry which is preliminary data.</text>
</comment>
<dbReference type="PANTHER" id="PTHR30239:SF0">
    <property type="entry name" value="ACETOLACTATE SYNTHASE SMALL SUBUNIT 1, CHLOROPLASTIC"/>
    <property type="match status" value="1"/>
</dbReference>
<evidence type="ECO:0000313" key="11">
    <source>
        <dbReference type="Proteomes" id="UP000077421"/>
    </source>
</evidence>
<feature type="domain" description="ACT" evidence="9">
    <location>
        <begin position="5"/>
        <end position="79"/>
    </location>
</feature>
<dbReference type="InterPro" id="IPR002912">
    <property type="entry name" value="ACT_dom"/>
</dbReference>
<dbReference type="EC" id="2.2.1.6" evidence="8"/>
<comment type="catalytic activity">
    <reaction evidence="7 8">
        <text>2 pyruvate + H(+) = (2S)-2-acetolactate + CO2</text>
        <dbReference type="Rhea" id="RHEA:25249"/>
        <dbReference type="ChEBI" id="CHEBI:15361"/>
        <dbReference type="ChEBI" id="CHEBI:15378"/>
        <dbReference type="ChEBI" id="CHEBI:16526"/>
        <dbReference type="ChEBI" id="CHEBI:58476"/>
        <dbReference type="EC" id="2.2.1.6"/>
    </reaction>
</comment>
<comment type="pathway">
    <text evidence="2 8">Amino-acid biosynthesis; L-valine biosynthesis; L-valine from pyruvate: step 1/4.</text>
</comment>
<dbReference type="FunFam" id="3.30.70.1150:FF:000001">
    <property type="entry name" value="Acetolactate synthase small subunit"/>
    <property type="match status" value="1"/>
</dbReference>
<dbReference type="Pfam" id="PF10369">
    <property type="entry name" value="ALS_ss_C"/>
    <property type="match status" value="1"/>
</dbReference>
<dbReference type="GO" id="GO:0005829">
    <property type="term" value="C:cytosol"/>
    <property type="evidence" value="ECO:0007669"/>
    <property type="project" value="TreeGrafter"/>
</dbReference>
<evidence type="ECO:0000259" key="9">
    <source>
        <dbReference type="PROSITE" id="PS51671"/>
    </source>
</evidence>
<dbReference type="GO" id="GO:0003984">
    <property type="term" value="F:acetolactate synthase activity"/>
    <property type="evidence" value="ECO:0007669"/>
    <property type="project" value="UniProtKB-UniRule"/>
</dbReference>
<dbReference type="InterPro" id="IPR054480">
    <property type="entry name" value="AHAS_small-like_ACT"/>
</dbReference>
<dbReference type="NCBIfam" id="NF008864">
    <property type="entry name" value="PRK11895.1"/>
    <property type="match status" value="1"/>
</dbReference>
<dbReference type="FunFam" id="3.30.70.260:FF:000001">
    <property type="entry name" value="Acetolactate synthase, small subunit"/>
    <property type="match status" value="1"/>
</dbReference>
<evidence type="ECO:0000256" key="6">
    <source>
        <dbReference type="ARBA" id="ARBA00023304"/>
    </source>
</evidence>
<dbReference type="Gene3D" id="3.30.70.260">
    <property type="match status" value="1"/>
</dbReference>
<dbReference type="EMBL" id="LSUQ01000001">
    <property type="protein sequence ID" value="OAG95349.1"/>
    <property type="molecule type" value="Genomic_DNA"/>
</dbReference>
<dbReference type="GO" id="GO:1990610">
    <property type="term" value="F:acetolactate synthase regulator activity"/>
    <property type="evidence" value="ECO:0007669"/>
    <property type="project" value="UniProtKB-UniRule"/>
</dbReference>
<dbReference type="InterPro" id="IPR004789">
    <property type="entry name" value="Acetalactate_synth_ssu"/>
</dbReference>
<proteinExistence type="inferred from homology"/>
<evidence type="ECO:0000313" key="10">
    <source>
        <dbReference type="EMBL" id="OAG95349.1"/>
    </source>
</evidence>
<evidence type="ECO:0000256" key="4">
    <source>
        <dbReference type="ARBA" id="ARBA00011744"/>
    </source>
</evidence>
<sequence>MMERILSVIVNDRPGVLARVAGLFSRRGFNIESITVGSAEEPTYSRMTIVSHGDDAMAQQMVVQLMKLVDVIDVHDISREKVVSRELALIKVRIAKETRMEISHILEPFRVSIVDVGHTSMSVEVTGDTEKVDALIGLLSPYGVLAIARTGVTALVRSGISEADSYDERQTAWPM</sequence>
<dbReference type="UniPathway" id="UPA00047">
    <property type="reaction ID" value="UER00055"/>
</dbReference>
<dbReference type="Pfam" id="PF22629">
    <property type="entry name" value="ACT_AHAS_ss"/>
    <property type="match status" value="1"/>
</dbReference>
<evidence type="ECO:0000256" key="1">
    <source>
        <dbReference type="ARBA" id="ARBA00004974"/>
    </source>
</evidence>
<evidence type="ECO:0000256" key="3">
    <source>
        <dbReference type="ARBA" id="ARBA00006341"/>
    </source>
</evidence>
<comment type="similarity">
    <text evidence="3 8">Belongs to the acetolactate synthase small subunit family.</text>
</comment>
<dbReference type="InterPro" id="IPR045865">
    <property type="entry name" value="ACT-like_dom_sf"/>
</dbReference>
<comment type="pathway">
    <text evidence="1 8">Amino-acid biosynthesis; L-isoleucine biosynthesis; L-isoleucine from 2-oxobutanoate: step 1/4.</text>
</comment>
<comment type="subunit">
    <text evidence="4 8">Dimer of large and small chains.</text>
</comment>
<dbReference type="UniPathway" id="UPA00049">
    <property type="reaction ID" value="UER00059"/>
</dbReference>
<dbReference type="AlphaFoldDB" id="A0A853KGD6"/>
<dbReference type="PANTHER" id="PTHR30239">
    <property type="entry name" value="ACETOLACTATE SYNTHASE SMALL SUBUNIT"/>
    <property type="match status" value="1"/>
</dbReference>
<reference evidence="10 11" key="1">
    <citation type="submission" date="2016-02" db="EMBL/GenBank/DDBJ databases">
        <title>Draft genome sequence of Acidibacillus ferrooxidans SLC66.</title>
        <authorList>
            <person name="Oliveira G."/>
            <person name="Nancucheo I."/>
            <person name="Dall'Agnol H."/>
            <person name="Johnson B."/>
            <person name="Oliveira R."/>
            <person name="Nunes G.L."/>
            <person name="Tzotzos G."/>
            <person name="Orellana S.C."/>
            <person name="Salim A.C."/>
            <person name="Araujo F.M."/>
        </authorList>
    </citation>
    <scope>NUCLEOTIDE SEQUENCE [LARGE SCALE GENOMIC DNA]</scope>
    <source>
        <strain evidence="10 11">SLC66</strain>
    </source>
</reference>
<dbReference type="InterPro" id="IPR039557">
    <property type="entry name" value="AHAS_ACT"/>
</dbReference>
<comment type="function">
    <text evidence="8">Catalyzes the conversion of 2 pyruvate molecules into acetolactate in the first common step of the biosynthetic pathway of the branched-amino acids such as leucine, isoleucine, and valine.</text>
</comment>
<keyword evidence="6 8" id="KW-0100">Branched-chain amino acid biosynthesis</keyword>
<dbReference type="RefSeq" id="WP_067560396.1">
    <property type="nucleotide sequence ID" value="NZ_LSUQ01000001.1"/>
</dbReference>
<keyword evidence="5 8" id="KW-0028">Amino-acid biosynthesis</keyword>
<keyword evidence="8" id="KW-0808">Transferase</keyword>
<evidence type="ECO:0000256" key="7">
    <source>
        <dbReference type="ARBA" id="ARBA00048670"/>
    </source>
</evidence>
<evidence type="ECO:0000256" key="5">
    <source>
        <dbReference type="ARBA" id="ARBA00022605"/>
    </source>
</evidence>
<dbReference type="InterPro" id="IPR027271">
    <property type="entry name" value="Acetolactate_synth/TF_NikR_C"/>
</dbReference>
<dbReference type="GO" id="GO:0009099">
    <property type="term" value="P:L-valine biosynthetic process"/>
    <property type="evidence" value="ECO:0007669"/>
    <property type="project" value="UniProtKB-UniRule"/>
</dbReference>
<protein>
    <recommendedName>
        <fullName evidence="8">Acetolactate synthase small subunit</fullName>
        <shortName evidence="8">AHAS</shortName>
        <shortName evidence="8">ALS</shortName>
        <ecNumber evidence="8">2.2.1.6</ecNumber>
    </recommendedName>
    <alternativeName>
        <fullName evidence="8">Acetohydroxy-acid synthase small subunit</fullName>
    </alternativeName>
</protein>
<accession>A0A853KGD6</accession>
<dbReference type="Proteomes" id="UP000077421">
    <property type="component" value="Unassembled WGS sequence"/>
</dbReference>
<dbReference type="PROSITE" id="PS51671">
    <property type="entry name" value="ACT"/>
    <property type="match status" value="1"/>
</dbReference>
<name>A0A853KGD6_9BACL</name>
<gene>
    <name evidence="10" type="ORF">AYW79_00070</name>
</gene>
<dbReference type="InterPro" id="IPR019455">
    <property type="entry name" value="Acetolactate_synth_ssu_C"/>
</dbReference>
<evidence type="ECO:0000256" key="8">
    <source>
        <dbReference type="RuleBase" id="RU368092"/>
    </source>
</evidence>
<dbReference type="Gene3D" id="3.30.70.1150">
    <property type="entry name" value="ACT-like. Chain A, domain 2"/>
    <property type="match status" value="1"/>
</dbReference>
<evidence type="ECO:0000256" key="2">
    <source>
        <dbReference type="ARBA" id="ARBA00005025"/>
    </source>
</evidence>
<organism evidence="10 11">
    <name type="scientific">Ferroacidibacillus organovorans</name>
    <dbReference type="NCBI Taxonomy" id="1765683"/>
    <lineage>
        <taxon>Bacteria</taxon>
        <taxon>Bacillati</taxon>
        <taxon>Bacillota</taxon>
        <taxon>Bacilli</taxon>
        <taxon>Bacillales</taxon>
        <taxon>Alicyclobacillaceae</taxon>
        <taxon>Ferroacidibacillus</taxon>
    </lineage>
</organism>
<dbReference type="NCBIfam" id="TIGR00119">
    <property type="entry name" value="acolac_sm"/>
    <property type="match status" value="1"/>
</dbReference>
<dbReference type="SUPFAM" id="SSF55021">
    <property type="entry name" value="ACT-like"/>
    <property type="match status" value="2"/>
</dbReference>